<name>A0A6C0P2P5_9BACL</name>
<evidence type="ECO:0000313" key="5">
    <source>
        <dbReference type="Proteomes" id="UP000479114"/>
    </source>
</evidence>
<dbReference type="InterPro" id="IPR036582">
    <property type="entry name" value="Mao_N_sf"/>
</dbReference>
<evidence type="ECO:0000259" key="2">
    <source>
        <dbReference type="Pfam" id="PF07833"/>
    </source>
</evidence>
<evidence type="ECO:0000259" key="3">
    <source>
        <dbReference type="Pfam" id="PF16472"/>
    </source>
</evidence>
<evidence type="ECO:0000313" key="4">
    <source>
        <dbReference type="EMBL" id="QHW30932.1"/>
    </source>
</evidence>
<accession>A0A6C0P2P5</accession>
<dbReference type="SUPFAM" id="SSF55383">
    <property type="entry name" value="Copper amine oxidase, domain N"/>
    <property type="match status" value="1"/>
</dbReference>
<protein>
    <submittedName>
        <fullName evidence="4">DUF5050 domain-containing protein</fullName>
    </submittedName>
</protein>
<dbReference type="Gene3D" id="3.30.457.10">
    <property type="entry name" value="Copper amine oxidase-like, N-terminal domain"/>
    <property type="match status" value="1"/>
</dbReference>
<reference evidence="4 5" key="1">
    <citation type="submission" date="2020-02" db="EMBL/GenBank/DDBJ databases">
        <title>Paenibacillus sp. nov., isolated from rhizosphere soil of tomato.</title>
        <authorList>
            <person name="Weon H.-Y."/>
            <person name="Lee S.A."/>
        </authorList>
    </citation>
    <scope>NUCLEOTIDE SEQUENCE [LARGE SCALE GENOMIC DNA]</scope>
    <source>
        <strain evidence="4 5">14171R-81</strain>
    </source>
</reference>
<feature type="domain" description="Prolow-density lipoprotein receptor-related protein 1-like beta-propeller" evidence="3">
    <location>
        <begin position="471"/>
        <end position="566"/>
    </location>
</feature>
<keyword evidence="5" id="KW-1185">Reference proteome</keyword>
<proteinExistence type="predicted"/>
<dbReference type="RefSeq" id="WP_162639741.1">
    <property type="nucleotide sequence ID" value="NZ_CP048286.1"/>
</dbReference>
<dbReference type="SUPFAM" id="SSF63825">
    <property type="entry name" value="YWTD domain"/>
    <property type="match status" value="1"/>
</dbReference>
<dbReference type="AlphaFoldDB" id="A0A6C0P2P5"/>
<dbReference type="InterPro" id="IPR012854">
    <property type="entry name" value="Cu_amine_oxidase-like_N"/>
</dbReference>
<feature type="chain" id="PRO_5025338350" evidence="1">
    <location>
        <begin position="24"/>
        <end position="591"/>
    </location>
</feature>
<organism evidence="4 5">
    <name type="scientific">Paenibacillus rhizovicinus</name>
    <dbReference type="NCBI Taxonomy" id="2704463"/>
    <lineage>
        <taxon>Bacteria</taxon>
        <taxon>Bacillati</taxon>
        <taxon>Bacillota</taxon>
        <taxon>Bacilli</taxon>
        <taxon>Bacillales</taxon>
        <taxon>Paenibacillaceae</taxon>
        <taxon>Paenibacillus</taxon>
    </lineage>
</organism>
<feature type="domain" description="Copper amine oxidase-like N-terminal" evidence="2">
    <location>
        <begin position="65"/>
        <end position="161"/>
    </location>
</feature>
<feature type="signal peptide" evidence="1">
    <location>
        <begin position="1"/>
        <end position="23"/>
    </location>
</feature>
<dbReference type="KEGG" id="prz:GZH47_08745"/>
<sequence length="591" mass="65438">MRKTAGLMLACALCVSGTISAHAADIGKKKSLNEVFDQMVIAAYGQNKMFTNGEKGDFSEGFDLVQHDGHLFVPIRMMATLATRAGQYHGNWDAVWQSQAPNDVLLYNTNLHKTVKLTVDSKTMLINNKPQTMDVAPQKINGSIVLPLRSASEALDKKIDWLDGLILIGDENVDLQSAETLAVKDKVKAELTDKRTRVEYENVVYPLTKYGSAVYYFKRSFKGNSEIQSLFRKTDGQQETQVKLQGNPRFDAAKVIDHKLYYISVVNDKTELDALDLDSRTVKKVTSIDEWKPENGWVSDIRKIDNDLYLNLHSGDLTMGSETLYKAVQGAAALKVADGRSFIGYAKSGQYLYNTDFSPLGGFADNLSRTDLKTGKSEAFGEEGFSYGITRSLSDAGLGFGASEKMYIQDGYLYTLGYKDSDPKDVSAVYKLDLAKGTQVKLTTAAYDFWLVNNRVYYLDSVTGYVQTAGLDGSGTKTLIAQKATNIRFDKNGIYYTVNANSGDNIMQGTVYRYDLAKAAAVKLSDRPVRSYYLGTTGVYYLSDGYDLGLYKIDAAGRNVRLVHDSIDAALWTDAGMVFTKKYQTGIFSVQ</sequence>
<dbReference type="Pfam" id="PF07833">
    <property type="entry name" value="Cu_amine_oxidN1"/>
    <property type="match status" value="1"/>
</dbReference>
<dbReference type="Pfam" id="PF16472">
    <property type="entry name" value="DUF5050"/>
    <property type="match status" value="1"/>
</dbReference>
<evidence type="ECO:0000256" key="1">
    <source>
        <dbReference type="SAM" id="SignalP"/>
    </source>
</evidence>
<dbReference type="InterPro" id="IPR032485">
    <property type="entry name" value="LRP1-like_beta_prop"/>
</dbReference>
<keyword evidence="1" id="KW-0732">Signal</keyword>
<dbReference type="Proteomes" id="UP000479114">
    <property type="component" value="Chromosome"/>
</dbReference>
<gene>
    <name evidence="4" type="ORF">GZH47_08745</name>
</gene>
<dbReference type="EMBL" id="CP048286">
    <property type="protein sequence ID" value="QHW30932.1"/>
    <property type="molecule type" value="Genomic_DNA"/>
</dbReference>